<dbReference type="PROSITE" id="PS01152">
    <property type="entry name" value="HESB"/>
    <property type="match status" value="1"/>
</dbReference>
<dbReference type="PANTHER" id="PTHR43011:SF1">
    <property type="entry name" value="IRON-SULFUR CLUSTER ASSEMBLY 2 HOMOLOG, MITOCHONDRIAL"/>
    <property type="match status" value="1"/>
</dbReference>
<reference evidence="3" key="1">
    <citation type="submission" date="2017-02" db="EMBL/GenBank/DDBJ databases">
        <authorList>
            <person name="Varghese N."/>
            <person name="Submissions S."/>
        </authorList>
    </citation>
    <scope>NUCLEOTIDE SEQUENCE [LARGE SCALE GENOMIC DNA]</scope>
    <source>
        <strain evidence="3">ATCC 700200</strain>
    </source>
</reference>
<dbReference type="InterPro" id="IPR016092">
    <property type="entry name" value="ATAP"/>
</dbReference>
<dbReference type="OrthoDB" id="9801228at2"/>
<dbReference type="InterPro" id="IPR000361">
    <property type="entry name" value="ATAP_core_dom"/>
</dbReference>
<dbReference type="GO" id="GO:0051537">
    <property type="term" value="F:2 iron, 2 sulfur cluster binding"/>
    <property type="evidence" value="ECO:0007669"/>
    <property type="project" value="TreeGrafter"/>
</dbReference>
<dbReference type="PANTHER" id="PTHR43011">
    <property type="entry name" value="IRON-SULFUR CLUSTER ASSEMBLY 2 HOMOLOG, MITOCHONDRIAL"/>
    <property type="match status" value="1"/>
</dbReference>
<dbReference type="SUPFAM" id="SSF89360">
    <property type="entry name" value="HesB-like domain"/>
    <property type="match status" value="1"/>
</dbReference>
<feature type="domain" description="Core" evidence="1">
    <location>
        <begin position="2"/>
        <end position="102"/>
    </location>
</feature>
<evidence type="ECO:0000259" key="1">
    <source>
        <dbReference type="Pfam" id="PF01521"/>
    </source>
</evidence>
<protein>
    <submittedName>
        <fullName evidence="2">Iron-sulfur cluster assembly protein</fullName>
    </submittedName>
</protein>
<dbReference type="STRING" id="48467.SAMN02745166_02727"/>
<evidence type="ECO:0000313" key="3">
    <source>
        <dbReference type="Proteomes" id="UP000190774"/>
    </source>
</evidence>
<dbReference type="GO" id="GO:0051539">
    <property type="term" value="F:4 iron, 4 sulfur cluster binding"/>
    <property type="evidence" value="ECO:0007669"/>
    <property type="project" value="TreeGrafter"/>
</dbReference>
<dbReference type="RefSeq" id="WP_078813910.1">
    <property type="nucleotide sequence ID" value="NZ_FUYE01000008.1"/>
</dbReference>
<dbReference type="Proteomes" id="UP000190774">
    <property type="component" value="Unassembled WGS sequence"/>
</dbReference>
<organism evidence="2 3">
    <name type="scientific">Prosthecobacter debontii</name>
    <dbReference type="NCBI Taxonomy" id="48467"/>
    <lineage>
        <taxon>Bacteria</taxon>
        <taxon>Pseudomonadati</taxon>
        <taxon>Verrucomicrobiota</taxon>
        <taxon>Verrucomicrobiia</taxon>
        <taxon>Verrucomicrobiales</taxon>
        <taxon>Verrucomicrobiaceae</taxon>
        <taxon>Prosthecobacter</taxon>
    </lineage>
</organism>
<dbReference type="EMBL" id="FUYE01000008">
    <property type="protein sequence ID" value="SKA98317.1"/>
    <property type="molecule type" value="Genomic_DNA"/>
</dbReference>
<dbReference type="InterPro" id="IPR035903">
    <property type="entry name" value="HesB-like_dom_sf"/>
</dbReference>
<accession>A0A1T4Y918</accession>
<name>A0A1T4Y918_9BACT</name>
<keyword evidence="3" id="KW-1185">Reference proteome</keyword>
<dbReference type="GO" id="GO:0005506">
    <property type="term" value="F:iron ion binding"/>
    <property type="evidence" value="ECO:0007669"/>
    <property type="project" value="TreeGrafter"/>
</dbReference>
<dbReference type="NCBIfam" id="TIGR00049">
    <property type="entry name" value="iron-sulfur cluster assembly accessory protein"/>
    <property type="match status" value="1"/>
</dbReference>
<dbReference type="GO" id="GO:0016226">
    <property type="term" value="P:iron-sulfur cluster assembly"/>
    <property type="evidence" value="ECO:0007669"/>
    <property type="project" value="InterPro"/>
</dbReference>
<evidence type="ECO:0000313" key="2">
    <source>
        <dbReference type="EMBL" id="SKA98317.1"/>
    </source>
</evidence>
<proteinExistence type="predicted"/>
<sequence>MIQLTSNAISELSQMLTAKQAVAGSGLRIGVEKGGCAGWQYAMSITQPQPSDHLFTDGGVTLIVDRDSLRLLEGSTIDYVDDLNDSGFRVINPNATRSCGCGTSFEPKE</sequence>
<dbReference type="Pfam" id="PF01521">
    <property type="entry name" value="Fe-S_biosyn"/>
    <property type="match status" value="1"/>
</dbReference>
<dbReference type="Gene3D" id="2.60.300.12">
    <property type="entry name" value="HesB-like domain"/>
    <property type="match status" value="1"/>
</dbReference>
<gene>
    <name evidence="2" type="ORF">SAMN02745166_02727</name>
</gene>
<dbReference type="InterPro" id="IPR017870">
    <property type="entry name" value="FeS_cluster_insertion_CS"/>
</dbReference>
<dbReference type="AlphaFoldDB" id="A0A1T4Y918"/>